<protein>
    <submittedName>
        <fullName evidence="2">Uncharacterized protein</fullName>
    </submittedName>
</protein>
<dbReference type="EMBL" id="OOIL02002808">
    <property type="protein sequence ID" value="VFQ84851.1"/>
    <property type="molecule type" value="Genomic_DNA"/>
</dbReference>
<organism evidence="2 3">
    <name type="scientific">Cuscuta campestris</name>
    <dbReference type="NCBI Taxonomy" id="132261"/>
    <lineage>
        <taxon>Eukaryota</taxon>
        <taxon>Viridiplantae</taxon>
        <taxon>Streptophyta</taxon>
        <taxon>Embryophyta</taxon>
        <taxon>Tracheophyta</taxon>
        <taxon>Spermatophyta</taxon>
        <taxon>Magnoliopsida</taxon>
        <taxon>eudicotyledons</taxon>
        <taxon>Gunneridae</taxon>
        <taxon>Pentapetalae</taxon>
        <taxon>asterids</taxon>
        <taxon>lamiids</taxon>
        <taxon>Solanales</taxon>
        <taxon>Convolvulaceae</taxon>
        <taxon>Cuscuteae</taxon>
        <taxon>Cuscuta</taxon>
        <taxon>Cuscuta subgen. Grammica</taxon>
        <taxon>Cuscuta sect. Cleistogrammica</taxon>
    </lineage>
</organism>
<gene>
    <name evidence="2" type="ORF">CCAM_LOCUS26627</name>
</gene>
<dbReference type="Proteomes" id="UP000595140">
    <property type="component" value="Unassembled WGS sequence"/>
</dbReference>
<dbReference type="AlphaFoldDB" id="A0A484M7L6"/>
<accession>A0A484M7L6</accession>
<reference evidence="2 3" key="1">
    <citation type="submission" date="2018-04" db="EMBL/GenBank/DDBJ databases">
        <authorList>
            <person name="Vogel A."/>
        </authorList>
    </citation>
    <scope>NUCLEOTIDE SEQUENCE [LARGE SCALE GENOMIC DNA]</scope>
</reference>
<keyword evidence="3" id="KW-1185">Reference proteome</keyword>
<evidence type="ECO:0000313" key="2">
    <source>
        <dbReference type="EMBL" id="VFQ84851.1"/>
    </source>
</evidence>
<sequence>MSSGRLGQQRAGLGSGGYARRALGVPRRLSTRSGIDDSRGQRNRAPEMIIRHIRWNTTKESRPLMGKSGSAHRVEETGGQNSS</sequence>
<feature type="region of interest" description="Disordered" evidence="1">
    <location>
        <begin position="1"/>
        <end position="83"/>
    </location>
</feature>
<evidence type="ECO:0000256" key="1">
    <source>
        <dbReference type="SAM" id="MobiDB-lite"/>
    </source>
</evidence>
<evidence type="ECO:0000313" key="3">
    <source>
        <dbReference type="Proteomes" id="UP000595140"/>
    </source>
</evidence>
<name>A0A484M7L6_9ASTE</name>
<proteinExistence type="predicted"/>